<evidence type="ECO:0000313" key="4">
    <source>
        <dbReference type="Proteomes" id="UP001177943"/>
    </source>
</evidence>
<dbReference type="EMBL" id="CP126084">
    <property type="protein sequence ID" value="WHX48543.1"/>
    <property type="molecule type" value="Genomic_DNA"/>
</dbReference>
<gene>
    <name evidence="3" type="ORF">QNH46_21130</name>
</gene>
<organism evidence="3 4">
    <name type="scientific">Paenibacillus woosongensis</name>
    <dbReference type="NCBI Taxonomy" id="307580"/>
    <lineage>
        <taxon>Bacteria</taxon>
        <taxon>Bacillati</taxon>
        <taxon>Bacillota</taxon>
        <taxon>Bacilli</taxon>
        <taxon>Bacillales</taxon>
        <taxon>Paenibacillaceae</taxon>
        <taxon>Paenibacillus</taxon>
    </lineage>
</organism>
<reference evidence="3" key="1">
    <citation type="submission" date="2023-05" db="EMBL/GenBank/DDBJ databases">
        <title>Comparative genomics of Bacillaceae isolates and their secondary metabolite potential.</title>
        <authorList>
            <person name="Song L."/>
            <person name="Nielsen L.J."/>
            <person name="Mohite O."/>
            <person name="Xu X."/>
            <person name="Weber T."/>
            <person name="Kovacs A.T."/>
        </authorList>
    </citation>
    <scope>NUCLEOTIDE SEQUENCE</scope>
    <source>
        <strain evidence="3">B2_4</strain>
    </source>
</reference>
<evidence type="ECO:0000256" key="1">
    <source>
        <dbReference type="SAM" id="MobiDB-lite"/>
    </source>
</evidence>
<dbReference type="GO" id="GO:0005524">
    <property type="term" value="F:ATP binding"/>
    <property type="evidence" value="ECO:0007669"/>
    <property type="project" value="UniProtKB-KW"/>
</dbReference>
<dbReference type="Proteomes" id="UP001177943">
    <property type="component" value="Chromosome"/>
</dbReference>
<name>A0AA95IAT7_9BACL</name>
<evidence type="ECO:0000313" key="3">
    <source>
        <dbReference type="EMBL" id="WHX48543.1"/>
    </source>
</evidence>
<dbReference type="AlphaFoldDB" id="A0AA95IAT7"/>
<feature type="domain" description="IstB-like ATP-binding" evidence="2">
    <location>
        <begin position="2"/>
        <end position="65"/>
    </location>
</feature>
<protein>
    <submittedName>
        <fullName evidence="3">ATP-binding protein</fullName>
    </submittedName>
</protein>
<dbReference type="Pfam" id="PF01695">
    <property type="entry name" value="IstB_IS21"/>
    <property type="match status" value="1"/>
</dbReference>
<sequence>MVTALGVEACRQGQSVQFYRVSDLVAVLQEKFAASILTRFREKLSKLDLLILDELCYVPFSQTGAPNKRLPQNKLSGQRTGHDIY</sequence>
<evidence type="ECO:0000259" key="2">
    <source>
        <dbReference type="Pfam" id="PF01695"/>
    </source>
</evidence>
<keyword evidence="3" id="KW-0547">Nucleotide-binding</keyword>
<accession>A0AA95IAT7</accession>
<dbReference type="KEGG" id="pwn:QNH46_21130"/>
<dbReference type="InterPro" id="IPR002611">
    <property type="entry name" value="IstB_ATP-bd"/>
</dbReference>
<keyword evidence="3" id="KW-0067">ATP-binding</keyword>
<proteinExistence type="predicted"/>
<dbReference type="Gene3D" id="3.40.50.300">
    <property type="entry name" value="P-loop containing nucleotide triphosphate hydrolases"/>
    <property type="match status" value="1"/>
</dbReference>
<dbReference type="InterPro" id="IPR027417">
    <property type="entry name" value="P-loop_NTPase"/>
</dbReference>
<feature type="region of interest" description="Disordered" evidence="1">
    <location>
        <begin position="62"/>
        <end position="85"/>
    </location>
</feature>
<dbReference type="RefSeq" id="WP_283925912.1">
    <property type="nucleotide sequence ID" value="NZ_CP126084.1"/>
</dbReference>